<dbReference type="EMBL" id="MU839837">
    <property type="protein sequence ID" value="KAK1753660.1"/>
    <property type="molecule type" value="Genomic_DNA"/>
</dbReference>
<reference evidence="3" key="1">
    <citation type="submission" date="2023-06" db="EMBL/GenBank/DDBJ databases">
        <title>Genome-scale phylogeny and comparative genomics of the fungal order Sordariales.</title>
        <authorList>
            <consortium name="Lawrence Berkeley National Laboratory"/>
            <person name="Hensen N."/>
            <person name="Bonometti L."/>
            <person name="Westerberg I."/>
            <person name="Brannstrom I.O."/>
            <person name="Guillou S."/>
            <person name="Cros-Aarteil S."/>
            <person name="Calhoun S."/>
            <person name="Haridas S."/>
            <person name="Kuo A."/>
            <person name="Mondo S."/>
            <person name="Pangilinan J."/>
            <person name="Riley R."/>
            <person name="Labutti K."/>
            <person name="Andreopoulos B."/>
            <person name="Lipzen A."/>
            <person name="Chen C."/>
            <person name="Yanf M."/>
            <person name="Daum C."/>
            <person name="Ng V."/>
            <person name="Clum A."/>
            <person name="Steindorff A."/>
            <person name="Ohm R."/>
            <person name="Martin F."/>
            <person name="Silar P."/>
            <person name="Natvig D."/>
            <person name="Lalanne C."/>
            <person name="Gautier V."/>
            <person name="Ament-Velasquez S.L."/>
            <person name="Kruys A."/>
            <person name="Hutchinson M.I."/>
            <person name="Powell A.J."/>
            <person name="Barry K."/>
            <person name="Miller A.N."/>
            <person name="Grigoriev I.V."/>
            <person name="Debuchy R."/>
            <person name="Gladieux P."/>
            <person name="Thoren M.H."/>
            <person name="Johannesson H."/>
        </authorList>
    </citation>
    <scope>NUCLEOTIDE SEQUENCE</scope>
    <source>
        <strain evidence="3">PSN4</strain>
    </source>
</reference>
<organism evidence="3 4">
    <name type="scientific">Echria macrotheca</name>
    <dbReference type="NCBI Taxonomy" id="438768"/>
    <lineage>
        <taxon>Eukaryota</taxon>
        <taxon>Fungi</taxon>
        <taxon>Dikarya</taxon>
        <taxon>Ascomycota</taxon>
        <taxon>Pezizomycotina</taxon>
        <taxon>Sordariomycetes</taxon>
        <taxon>Sordariomycetidae</taxon>
        <taxon>Sordariales</taxon>
        <taxon>Schizotheciaceae</taxon>
        <taxon>Echria</taxon>
    </lineage>
</organism>
<keyword evidence="4" id="KW-1185">Reference proteome</keyword>
<proteinExistence type="predicted"/>
<evidence type="ECO:0000313" key="4">
    <source>
        <dbReference type="Proteomes" id="UP001239445"/>
    </source>
</evidence>
<feature type="domain" description="F-box" evidence="2">
    <location>
        <begin position="2"/>
        <end position="48"/>
    </location>
</feature>
<dbReference type="Proteomes" id="UP001239445">
    <property type="component" value="Unassembled WGS sequence"/>
</dbReference>
<dbReference type="InterPro" id="IPR001810">
    <property type="entry name" value="F-box_dom"/>
</dbReference>
<feature type="region of interest" description="Disordered" evidence="1">
    <location>
        <begin position="445"/>
        <end position="466"/>
    </location>
</feature>
<name>A0AAJ0FA01_9PEZI</name>
<evidence type="ECO:0000259" key="2">
    <source>
        <dbReference type="PROSITE" id="PS50181"/>
    </source>
</evidence>
<evidence type="ECO:0000256" key="1">
    <source>
        <dbReference type="SAM" id="MobiDB-lite"/>
    </source>
</evidence>
<protein>
    <recommendedName>
        <fullName evidence="2">F-box domain-containing protein</fullName>
    </recommendedName>
</protein>
<dbReference type="CDD" id="cd09917">
    <property type="entry name" value="F-box_SF"/>
    <property type="match status" value="1"/>
</dbReference>
<accession>A0AAJ0FA01</accession>
<dbReference type="Gene3D" id="1.20.1280.50">
    <property type="match status" value="1"/>
</dbReference>
<comment type="caution">
    <text evidence="3">The sequence shown here is derived from an EMBL/GenBank/DDBJ whole genome shotgun (WGS) entry which is preliminary data.</text>
</comment>
<dbReference type="PROSITE" id="PS50181">
    <property type="entry name" value="FBOX"/>
    <property type="match status" value="1"/>
</dbReference>
<gene>
    <name evidence="3" type="ORF">QBC47DRAFT_386879</name>
</gene>
<dbReference type="InterPro" id="IPR036047">
    <property type="entry name" value="F-box-like_dom_sf"/>
</dbReference>
<dbReference type="AlphaFoldDB" id="A0AAJ0FA01"/>
<dbReference type="Pfam" id="PF12937">
    <property type="entry name" value="F-box-like"/>
    <property type="match status" value="1"/>
</dbReference>
<sequence length="466" mass="51823">MADLITPLPLEVLQHIASHCSLRGIFALDRTCRRFHAACSGTFVFQQCFVNHMQNPRSHDVRDKEMVSRLITKILSTKSPYEARLAWATLAAAASELPATLHELEDMLHVYESVPWEYVGKPTLPSHLSPTARNIISMLSTWTVLCSPTVNDFPLTASLTGLAASMLNPDIWRTWHPTTWLPLASKVAFCLAMGGLTNPALNNMPLLAFRVASLSEPAWDELEDSPEGVQTRGFLTVACLPWILRSDMRISTRENLPHPASLPLLRQSVSEDIPFPDGSHLSKFQRFGWKHIDLSPIGASLNMFGAAPSWTRWLCSNPPALVDDITRGVWVGYVSTSQGRYSEIPPPAQNMQFTSEPDPEDPDRIEVASETGEDARGSFRLRGDVIRSTGSVRLEKRWASLGNGVVHVFHAALTPLGIAGYWAYNSDPHDFMGFVWIYREEWVPKSSCRGSPNPASELPRSLEDEA</sequence>
<evidence type="ECO:0000313" key="3">
    <source>
        <dbReference type="EMBL" id="KAK1753660.1"/>
    </source>
</evidence>
<dbReference type="SUPFAM" id="SSF81383">
    <property type="entry name" value="F-box domain"/>
    <property type="match status" value="1"/>
</dbReference>